<dbReference type="OrthoDB" id="2369748at2"/>
<evidence type="ECO:0000259" key="1">
    <source>
        <dbReference type="Pfam" id="PF00535"/>
    </source>
</evidence>
<evidence type="ECO:0000313" key="2">
    <source>
        <dbReference type="EMBL" id="TLP97035.1"/>
    </source>
</evidence>
<reference evidence="2 3" key="1">
    <citation type="submission" date="2019-05" db="EMBL/GenBank/DDBJ databases">
        <title>Nesterenkonia sp. GY074 isolated from the Southern Atlantic Ocean.</title>
        <authorList>
            <person name="Zhang G."/>
        </authorList>
    </citation>
    <scope>NUCLEOTIDE SEQUENCE [LARGE SCALE GENOMIC DNA]</scope>
    <source>
        <strain evidence="2 3">GY074</strain>
    </source>
</reference>
<name>A0A5R9BAM2_9MICC</name>
<keyword evidence="3" id="KW-1185">Reference proteome</keyword>
<keyword evidence="2" id="KW-0808">Transferase</keyword>
<comment type="caution">
    <text evidence="2">The sequence shown here is derived from an EMBL/GenBank/DDBJ whole genome shotgun (WGS) entry which is preliminary data.</text>
</comment>
<gene>
    <name evidence="2" type="ORF">FEF26_07995</name>
</gene>
<dbReference type="PANTHER" id="PTHR43685:SF12">
    <property type="entry name" value="GLYCOSYL TRANSFERASE FAMILY 2"/>
    <property type="match status" value="1"/>
</dbReference>
<sequence>MIYDASVIIPAYNAEETLTEQLEAPASQETTVRFEVLVCDNGSSDSTPEVTAAFSPQFGGLRLIDASSRRGASAARNIGAAAARSPHLLFCDADDVVSAGWVSAMHHALLEAPFAVGAVEHSLLNRGRDWDFGWNEPTFYNEALPQLPAGGSGNMGIHAEVFAEVGGFEESLSAGEDLDFSWRVQLAGYNLLGVPEAIVHVRKRDGLLASLRQAYAKGSGTRLLSQRYSRVREAYAHAPLGPSLPETVGGAEPAPSRRRRIQRKVMRIARRPSEVIPHAAALAHRLGYSRAQTGAVAQLTPPETLP</sequence>
<dbReference type="RefSeq" id="WP_138253019.1">
    <property type="nucleotide sequence ID" value="NZ_VAVZ01000019.1"/>
</dbReference>
<dbReference type="Proteomes" id="UP000310458">
    <property type="component" value="Unassembled WGS sequence"/>
</dbReference>
<dbReference type="EMBL" id="VAVZ01000019">
    <property type="protein sequence ID" value="TLP97035.1"/>
    <property type="molecule type" value="Genomic_DNA"/>
</dbReference>
<dbReference type="Gene3D" id="3.90.550.10">
    <property type="entry name" value="Spore Coat Polysaccharide Biosynthesis Protein SpsA, Chain A"/>
    <property type="match status" value="1"/>
</dbReference>
<feature type="domain" description="Glycosyltransferase 2-like" evidence="1">
    <location>
        <begin position="6"/>
        <end position="160"/>
    </location>
</feature>
<dbReference type="InterPro" id="IPR029044">
    <property type="entry name" value="Nucleotide-diphossugar_trans"/>
</dbReference>
<accession>A0A5R9BAM2</accession>
<evidence type="ECO:0000313" key="3">
    <source>
        <dbReference type="Proteomes" id="UP000310458"/>
    </source>
</evidence>
<dbReference type="AlphaFoldDB" id="A0A5R9BAM2"/>
<dbReference type="InterPro" id="IPR001173">
    <property type="entry name" value="Glyco_trans_2-like"/>
</dbReference>
<dbReference type="PANTHER" id="PTHR43685">
    <property type="entry name" value="GLYCOSYLTRANSFERASE"/>
    <property type="match status" value="1"/>
</dbReference>
<organism evidence="2 3">
    <name type="scientific">Nesterenkonia salmonea</name>
    <dbReference type="NCBI Taxonomy" id="1804987"/>
    <lineage>
        <taxon>Bacteria</taxon>
        <taxon>Bacillati</taxon>
        <taxon>Actinomycetota</taxon>
        <taxon>Actinomycetes</taxon>
        <taxon>Micrococcales</taxon>
        <taxon>Micrococcaceae</taxon>
        <taxon>Nesterenkonia</taxon>
    </lineage>
</organism>
<dbReference type="InterPro" id="IPR050834">
    <property type="entry name" value="Glycosyltransf_2"/>
</dbReference>
<proteinExistence type="predicted"/>
<dbReference type="GO" id="GO:0016740">
    <property type="term" value="F:transferase activity"/>
    <property type="evidence" value="ECO:0007669"/>
    <property type="project" value="UniProtKB-KW"/>
</dbReference>
<dbReference type="SUPFAM" id="SSF53448">
    <property type="entry name" value="Nucleotide-diphospho-sugar transferases"/>
    <property type="match status" value="1"/>
</dbReference>
<dbReference type="Pfam" id="PF00535">
    <property type="entry name" value="Glycos_transf_2"/>
    <property type="match status" value="1"/>
</dbReference>
<protein>
    <submittedName>
        <fullName evidence="2">Glycosyltransferase</fullName>
    </submittedName>
</protein>